<dbReference type="SUPFAM" id="SSF58104">
    <property type="entry name" value="Methyl-accepting chemotaxis protein (MCP) signaling domain"/>
    <property type="match status" value="1"/>
</dbReference>
<dbReference type="NCBIfam" id="TIGR03057">
    <property type="entry name" value="xxxLxxG_by_4"/>
    <property type="match status" value="8"/>
</dbReference>
<evidence type="ECO:0000256" key="3">
    <source>
        <dbReference type="ARBA" id="ARBA00022989"/>
    </source>
</evidence>
<dbReference type="NCBIfam" id="TIGR03061">
    <property type="entry name" value="pip_yhgE_Nterm"/>
    <property type="match status" value="1"/>
</dbReference>
<reference evidence="6 7" key="1">
    <citation type="submission" date="2019-01" db="EMBL/GenBank/DDBJ databases">
        <title>Lactibacter flavus gen. nov., sp. nov., a novel bacterium of the family Propionibacteriaceae isolated from raw milk and dairy products.</title>
        <authorList>
            <person name="Huptas C."/>
            <person name="Wenning M."/>
            <person name="Breitenwieser F."/>
            <person name="Doll E."/>
            <person name="Von Neubeck M."/>
            <person name="Busse H.-J."/>
            <person name="Scherer S."/>
        </authorList>
    </citation>
    <scope>NUCLEOTIDE SEQUENCE [LARGE SCALE GENOMIC DNA]</scope>
    <source>
        <strain evidence="6 7">KCTC 33808</strain>
    </source>
</reference>
<dbReference type="SUPFAM" id="SSF101967">
    <property type="entry name" value="Adhesin YadA, collagen-binding domain"/>
    <property type="match status" value="1"/>
</dbReference>
<keyword evidence="2 5" id="KW-0812">Transmembrane</keyword>
<feature type="transmembrane region" description="Helical" evidence="5">
    <location>
        <begin position="813"/>
        <end position="836"/>
    </location>
</feature>
<dbReference type="AlphaFoldDB" id="A0A4Q9KET7"/>
<sequence>MNRKRWTTWVALLLVPLLTAGGFLWGTAYADSGLRGVQAAIVNLDEMVEVNGQSMPLGRQLTAELVDSDREQNLHWVLATQTKAAEGLANGRYAAVVTIPKEFSAAATSFGGEAGEARKATIHVETSPVAGLDETALGQTIADAAANALNRFLTGEYLKNIYVGFNQMAEQMLEMKDGTAKLADGAGQLADGARQSADGAWALADGLDLASAGSPQLRDGARQSASGADALADGLGLASAGSAQLRAGVASASDGAGQLADGAGALSAGTTQWANGADTYADGVETYADGMHTFADGVTQYTGGVNSLVTPLRDALDRLPEWAGWIDDIEAGVTDLTENAIAWDAQVQAFIEQARAWISEAMALAPAASDVRSGVDAAAATAAALASDAQACPADLSEEACAAYRAGLAEAGEKLAGVLAPVRTDARDLAADATLLQQTGEQILALLDRLSELSKEMVAWAPRAQEELQELETSIPGDTPLTKEAVLALLDEFIHGGTQLDEGGQQLADGADQLAVGARQLSDGARGLADGTGQLAGGIDELASGLDQLGTGVNAYTGGVDQAAGGARLLADGLGQLSSGVDQYTGGIDQAAGGASQLAGGLGLLADGATELAGGTRELADGVASGAGEIPTYTDAERDRLADVVASPVETTGLSGLVRPNLAWVSLLLTTALWVGALATFAVVPGTSRRAALSTAGSGALLKRALLPGLGIVSAQAFLLAIAGWVALKLTFEEGLLLTGVLLVAGAAFAVVNHALAALFGNGGRVAALAMAVVTAVTATTATAPGIFGALRVLSPVSPALDAVRAVSTGTGVTIPLLLLVGWALVAALASVAAVARTRMVPLSVVARTA</sequence>
<keyword evidence="3 5" id="KW-1133">Transmembrane helix</keyword>
<dbReference type="RefSeq" id="WP_131167634.1">
    <property type="nucleotide sequence ID" value="NZ_SDMQ01000004.1"/>
</dbReference>
<keyword evidence="7" id="KW-1185">Reference proteome</keyword>
<gene>
    <name evidence="6" type="ORF">ET989_05950</name>
</gene>
<protein>
    <submittedName>
        <fullName evidence="6">YhgE/Pip domain-containing protein</fullName>
    </submittedName>
</protein>
<dbReference type="InterPro" id="IPR011049">
    <property type="entry name" value="Serralysin-like_metalloprot_C"/>
</dbReference>
<organism evidence="6 7">
    <name type="scientific">Propioniciclava sinopodophylli</name>
    <dbReference type="NCBI Taxonomy" id="1837344"/>
    <lineage>
        <taxon>Bacteria</taxon>
        <taxon>Bacillati</taxon>
        <taxon>Actinomycetota</taxon>
        <taxon>Actinomycetes</taxon>
        <taxon>Propionibacteriales</taxon>
        <taxon>Propionibacteriaceae</taxon>
        <taxon>Propioniciclava</taxon>
    </lineage>
</organism>
<comment type="subcellular location">
    <subcellularLocation>
        <location evidence="1">Membrane</location>
        <topology evidence="1">Multi-pass membrane protein</topology>
    </subcellularLocation>
</comment>
<keyword evidence="4 5" id="KW-0472">Membrane</keyword>
<feature type="transmembrane region" description="Helical" evidence="5">
    <location>
        <begin position="662"/>
        <end position="684"/>
    </location>
</feature>
<name>A0A4Q9KET7_9ACTN</name>
<proteinExistence type="predicted"/>
<feature type="transmembrane region" description="Helical" evidence="5">
    <location>
        <begin position="767"/>
        <end position="793"/>
    </location>
</feature>
<dbReference type="PANTHER" id="PTHR43077">
    <property type="entry name" value="TRANSPORT PERMEASE YVFS-RELATED"/>
    <property type="match status" value="1"/>
</dbReference>
<evidence type="ECO:0000256" key="4">
    <source>
        <dbReference type="ARBA" id="ARBA00023136"/>
    </source>
</evidence>
<dbReference type="Gene3D" id="3.40.1710.10">
    <property type="entry name" value="abc type-2 transporter like domain"/>
    <property type="match status" value="1"/>
</dbReference>
<evidence type="ECO:0000313" key="7">
    <source>
        <dbReference type="Proteomes" id="UP000292373"/>
    </source>
</evidence>
<dbReference type="InterPro" id="IPR017500">
    <property type="entry name" value="Phage_infect_YhgE_N"/>
</dbReference>
<comment type="caution">
    <text evidence="6">The sequence shown here is derived from an EMBL/GenBank/DDBJ whole genome shotgun (WGS) entry which is preliminary data.</text>
</comment>
<dbReference type="EMBL" id="SDMQ01000004">
    <property type="protein sequence ID" value="TBT85985.1"/>
    <property type="molecule type" value="Genomic_DNA"/>
</dbReference>
<dbReference type="OrthoDB" id="9811483at2"/>
<dbReference type="Proteomes" id="UP000292373">
    <property type="component" value="Unassembled WGS sequence"/>
</dbReference>
<dbReference type="GO" id="GO:0016020">
    <property type="term" value="C:membrane"/>
    <property type="evidence" value="ECO:0007669"/>
    <property type="project" value="UniProtKB-SubCell"/>
</dbReference>
<accession>A0A4Q9KET7</accession>
<evidence type="ECO:0000313" key="6">
    <source>
        <dbReference type="EMBL" id="TBT85985.1"/>
    </source>
</evidence>
<feature type="transmembrane region" description="Helical" evidence="5">
    <location>
        <begin position="740"/>
        <end position="760"/>
    </location>
</feature>
<feature type="transmembrane region" description="Helical" evidence="5">
    <location>
        <begin position="705"/>
        <end position="728"/>
    </location>
</feature>
<dbReference type="InterPro" id="IPR051328">
    <property type="entry name" value="T7SS_ABC-Transporter"/>
</dbReference>
<evidence type="ECO:0000256" key="5">
    <source>
        <dbReference type="SAM" id="Phobius"/>
    </source>
</evidence>
<evidence type="ECO:0000256" key="2">
    <source>
        <dbReference type="ARBA" id="ARBA00022692"/>
    </source>
</evidence>
<dbReference type="InterPro" id="IPR023908">
    <property type="entry name" value="xxxLxxG_rpt"/>
</dbReference>
<dbReference type="PANTHER" id="PTHR43077:SF10">
    <property type="entry name" value="TRANSPORT PERMEASE PROTEIN"/>
    <property type="match status" value="1"/>
</dbReference>
<evidence type="ECO:0000256" key="1">
    <source>
        <dbReference type="ARBA" id="ARBA00004141"/>
    </source>
</evidence>